<keyword evidence="1" id="KW-1133">Transmembrane helix</keyword>
<organism evidence="2">
    <name type="scientific">Myoviridae sp. ctGrV43</name>
    <dbReference type="NCBI Taxonomy" id="2825075"/>
    <lineage>
        <taxon>Viruses</taxon>
        <taxon>Duplodnaviria</taxon>
        <taxon>Heunggongvirae</taxon>
        <taxon>Uroviricota</taxon>
        <taxon>Caudoviricetes</taxon>
    </lineage>
</organism>
<feature type="transmembrane region" description="Helical" evidence="1">
    <location>
        <begin position="12"/>
        <end position="29"/>
    </location>
</feature>
<proteinExistence type="predicted"/>
<feature type="transmembrane region" description="Helical" evidence="1">
    <location>
        <begin position="67"/>
        <end position="86"/>
    </location>
</feature>
<sequence length="97" mass="10433">MEQILSYVKPELLTVAVVLYFAGIFLKQAETVSDKYIPGILGVLGMVICGIYVFATSTVSNGQEIAMAVFTAITQGILVAGLSNYVNQIIKQASKEE</sequence>
<protein>
    <submittedName>
        <fullName evidence="2">Holin</fullName>
    </submittedName>
</protein>
<keyword evidence="1" id="KW-0472">Membrane</keyword>
<dbReference type="EMBL" id="BK016079">
    <property type="protein sequence ID" value="DAF93008.1"/>
    <property type="molecule type" value="Genomic_DNA"/>
</dbReference>
<evidence type="ECO:0000313" key="2">
    <source>
        <dbReference type="EMBL" id="DAF93008.1"/>
    </source>
</evidence>
<dbReference type="InterPro" id="IPR032111">
    <property type="entry name" value="Clostridium_phage_holin"/>
</dbReference>
<reference evidence="2" key="1">
    <citation type="journal article" date="2021" name="Proc. Natl. Acad. Sci. U.S.A.">
        <title>A Catalog of Tens of Thousands of Viruses from Human Metagenomes Reveals Hidden Associations with Chronic Diseases.</title>
        <authorList>
            <person name="Tisza M.J."/>
            <person name="Buck C.B."/>
        </authorList>
    </citation>
    <scope>NUCLEOTIDE SEQUENCE</scope>
    <source>
        <strain evidence="2">CtGrV43</strain>
    </source>
</reference>
<feature type="transmembrane region" description="Helical" evidence="1">
    <location>
        <begin position="36"/>
        <end position="55"/>
    </location>
</feature>
<accession>A0A8S5UEW2</accession>
<keyword evidence="1" id="KW-0812">Transmembrane</keyword>
<dbReference type="Pfam" id="PF16079">
    <property type="entry name" value="Phage_holin_5_2"/>
    <property type="match status" value="1"/>
</dbReference>
<evidence type="ECO:0000256" key="1">
    <source>
        <dbReference type="SAM" id="Phobius"/>
    </source>
</evidence>
<name>A0A8S5UEW2_9CAUD</name>